<name>A0A292YKV5_9BACL</name>
<keyword evidence="3" id="KW-1185">Reference proteome</keyword>
<dbReference type="Proteomes" id="UP000217785">
    <property type="component" value="Unassembled WGS sequence"/>
</dbReference>
<proteinExistence type="predicted"/>
<reference evidence="3" key="1">
    <citation type="submission" date="2017-07" db="EMBL/GenBank/DDBJ databases">
        <title>Draft genome sequence of Effusibacillus lacus strain skLN1.</title>
        <authorList>
            <person name="Watanabe M."/>
            <person name="Kojima H."/>
            <person name="Fukui M."/>
        </authorList>
    </citation>
    <scope>NUCLEOTIDE SEQUENCE [LARGE SCALE GENOMIC DNA]</scope>
    <source>
        <strain evidence="3">skLN1</strain>
    </source>
</reference>
<dbReference type="AlphaFoldDB" id="A0A292YKV5"/>
<protein>
    <recommendedName>
        <fullName evidence="4">DUF4367 domain-containing protein</fullName>
    </recommendedName>
</protein>
<sequence length="164" mass="18173">MRLKMLPVALIISVALFTGCTSQPTQVDVPPNNSLLKQAQDQLPFKIVMPSSLPHDMELKEVLVGVDPNTGKPNSVNLSFASADNKYIFDVREEKGDKLRHLGWPSDKSEKEVTLNNSNAKFRKDEKLAIIHWTNGEILFTVQVGAGSDLASEEALVEIANRFK</sequence>
<evidence type="ECO:0000313" key="2">
    <source>
        <dbReference type="EMBL" id="GAX89541.1"/>
    </source>
</evidence>
<evidence type="ECO:0000313" key="3">
    <source>
        <dbReference type="Proteomes" id="UP000217785"/>
    </source>
</evidence>
<feature type="chain" id="PRO_5013104282" description="DUF4367 domain-containing protein" evidence="1">
    <location>
        <begin position="28"/>
        <end position="164"/>
    </location>
</feature>
<comment type="caution">
    <text evidence="2">The sequence shown here is derived from an EMBL/GenBank/DDBJ whole genome shotgun (WGS) entry which is preliminary data.</text>
</comment>
<evidence type="ECO:0008006" key="4">
    <source>
        <dbReference type="Google" id="ProtNLM"/>
    </source>
</evidence>
<accession>A0A292YKV5</accession>
<dbReference type="PROSITE" id="PS51257">
    <property type="entry name" value="PROKAR_LIPOPROTEIN"/>
    <property type="match status" value="1"/>
</dbReference>
<dbReference type="EMBL" id="BDUF01000023">
    <property type="protein sequence ID" value="GAX89541.1"/>
    <property type="molecule type" value="Genomic_DNA"/>
</dbReference>
<gene>
    <name evidence="2" type="ORF">EFBL_1165</name>
</gene>
<organism evidence="2 3">
    <name type="scientific">Effusibacillus lacus</name>
    <dbReference type="NCBI Taxonomy" id="1348429"/>
    <lineage>
        <taxon>Bacteria</taxon>
        <taxon>Bacillati</taxon>
        <taxon>Bacillota</taxon>
        <taxon>Bacilli</taxon>
        <taxon>Bacillales</taxon>
        <taxon>Alicyclobacillaceae</taxon>
        <taxon>Effusibacillus</taxon>
    </lineage>
</organism>
<dbReference type="RefSeq" id="WP_131927783.1">
    <property type="nucleotide sequence ID" value="NZ_BDUF01000023.1"/>
</dbReference>
<evidence type="ECO:0000256" key="1">
    <source>
        <dbReference type="SAM" id="SignalP"/>
    </source>
</evidence>
<keyword evidence="1" id="KW-0732">Signal</keyword>
<feature type="signal peptide" evidence="1">
    <location>
        <begin position="1"/>
        <end position="27"/>
    </location>
</feature>